<name>A0A915K478_ROMCU</name>
<organism evidence="1 2">
    <name type="scientific">Romanomermis culicivorax</name>
    <name type="common">Nematode worm</name>
    <dbReference type="NCBI Taxonomy" id="13658"/>
    <lineage>
        <taxon>Eukaryota</taxon>
        <taxon>Metazoa</taxon>
        <taxon>Ecdysozoa</taxon>
        <taxon>Nematoda</taxon>
        <taxon>Enoplea</taxon>
        <taxon>Dorylaimia</taxon>
        <taxon>Mermithida</taxon>
        <taxon>Mermithoidea</taxon>
        <taxon>Mermithidae</taxon>
        <taxon>Romanomermis</taxon>
    </lineage>
</organism>
<keyword evidence="1" id="KW-1185">Reference proteome</keyword>
<evidence type="ECO:0000313" key="1">
    <source>
        <dbReference type="Proteomes" id="UP000887565"/>
    </source>
</evidence>
<dbReference type="WBParaSite" id="nRc.2.0.1.t33138-RA">
    <property type="protein sequence ID" value="nRc.2.0.1.t33138-RA"/>
    <property type="gene ID" value="nRc.2.0.1.g33138"/>
</dbReference>
<proteinExistence type="predicted"/>
<sequence length="63" mass="7173">MSACIPALSFVKQWTIFSSKGQKLEIFGAMHREDKSQIPLIRPVDVLQEATMIPNTRRMKALL</sequence>
<dbReference type="Proteomes" id="UP000887565">
    <property type="component" value="Unplaced"/>
</dbReference>
<evidence type="ECO:0000313" key="2">
    <source>
        <dbReference type="WBParaSite" id="nRc.2.0.1.t33138-RA"/>
    </source>
</evidence>
<dbReference type="AlphaFoldDB" id="A0A915K478"/>
<accession>A0A915K478</accession>
<reference evidence="2" key="1">
    <citation type="submission" date="2022-11" db="UniProtKB">
        <authorList>
            <consortium name="WormBaseParasite"/>
        </authorList>
    </citation>
    <scope>IDENTIFICATION</scope>
</reference>
<protein>
    <submittedName>
        <fullName evidence="2">Uncharacterized protein</fullName>
    </submittedName>
</protein>